<dbReference type="Proteomes" id="UP000077115">
    <property type="component" value="Unassembled WGS sequence"/>
</dbReference>
<reference evidence="2 3" key="2">
    <citation type="submission" date="2016-05" db="EMBL/GenBank/DDBJ databases">
        <title>Lineage-specific infection strategies underlie the spectrum of fungal disease in amphibians.</title>
        <authorList>
            <person name="Cuomo C.A."/>
            <person name="Farrer R.A."/>
            <person name="James T."/>
            <person name="Longcore J."/>
            <person name="Birren B."/>
        </authorList>
    </citation>
    <scope>NUCLEOTIDE SEQUENCE [LARGE SCALE GENOMIC DNA]</scope>
    <source>
        <strain evidence="2 3">JEL423</strain>
    </source>
</reference>
<name>A0A177WAP4_BATDL</name>
<feature type="region of interest" description="Disordered" evidence="1">
    <location>
        <begin position="149"/>
        <end position="170"/>
    </location>
</feature>
<sequence>MQQPLQGHTQLQMQAQSHYVSIQQKRNSYSMLDFFDRFVRAADGTKNTSLPTPISRQFIRSKAVALLKTARIPPSEVTIFEDNYGGTISISQGAISAIHNFVKFRHYSRCATNIQRVWRGYTTRRQLTSNSHYQSGLKSVPANNQYYQQQQYQHHQKKPPSTSSLSTKSSISVATHSSLPTINEHALVEKISTSYHEIANASKVQASQSI</sequence>
<evidence type="ECO:0000313" key="3">
    <source>
        <dbReference type="Proteomes" id="UP000077115"/>
    </source>
</evidence>
<dbReference type="OrthoDB" id="2115590at2759"/>
<dbReference type="Pfam" id="PF00612">
    <property type="entry name" value="IQ"/>
    <property type="match status" value="1"/>
</dbReference>
<evidence type="ECO:0000313" key="2">
    <source>
        <dbReference type="EMBL" id="OAJ36680.1"/>
    </source>
</evidence>
<protein>
    <submittedName>
        <fullName evidence="2">Uncharacterized protein</fullName>
    </submittedName>
</protein>
<dbReference type="VEuPathDB" id="FungiDB:BDEG_20830"/>
<gene>
    <name evidence="2" type="ORF">BDEG_20830</name>
</gene>
<organism evidence="2 3">
    <name type="scientific">Batrachochytrium dendrobatidis (strain JEL423)</name>
    <dbReference type="NCBI Taxonomy" id="403673"/>
    <lineage>
        <taxon>Eukaryota</taxon>
        <taxon>Fungi</taxon>
        <taxon>Fungi incertae sedis</taxon>
        <taxon>Chytridiomycota</taxon>
        <taxon>Chytridiomycota incertae sedis</taxon>
        <taxon>Chytridiomycetes</taxon>
        <taxon>Rhizophydiales</taxon>
        <taxon>Rhizophydiales incertae sedis</taxon>
        <taxon>Batrachochytrium</taxon>
    </lineage>
</organism>
<proteinExistence type="predicted"/>
<dbReference type="EMBL" id="DS022300">
    <property type="protein sequence ID" value="OAJ36680.1"/>
    <property type="molecule type" value="Genomic_DNA"/>
</dbReference>
<dbReference type="PROSITE" id="PS50096">
    <property type="entry name" value="IQ"/>
    <property type="match status" value="1"/>
</dbReference>
<dbReference type="CDD" id="cd23767">
    <property type="entry name" value="IQCD"/>
    <property type="match status" value="1"/>
</dbReference>
<accession>A0A177WAP4</accession>
<reference evidence="2 3" key="1">
    <citation type="submission" date="2006-10" db="EMBL/GenBank/DDBJ databases">
        <title>The Genome Sequence of Batrachochytrium dendrobatidis JEL423.</title>
        <authorList>
            <consortium name="The Broad Institute Genome Sequencing Platform"/>
            <person name="Birren B."/>
            <person name="Lander E."/>
            <person name="Galagan J."/>
            <person name="Cuomo C."/>
            <person name="Devon K."/>
            <person name="Jaffe D."/>
            <person name="Butler J."/>
            <person name="Alvarez P."/>
            <person name="Gnerre S."/>
            <person name="Grabherr M."/>
            <person name="Kleber M."/>
            <person name="Mauceli E."/>
            <person name="Brockman W."/>
            <person name="Young S."/>
            <person name="LaButti K."/>
            <person name="Sykes S."/>
            <person name="DeCaprio D."/>
            <person name="Crawford M."/>
            <person name="Koehrsen M."/>
            <person name="Engels R."/>
            <person name="Montgomery P."/>
            <person name="Pearson M."/>
            <person name="Howarth C."/>
            <person name="Larson L."/>
            <person name="White J."/>
            <person name="O'Leary S."/>
            <person name="Kodira C."/>
            <person name="Zeng Q."/>
            <person name="Yandava C."/>
            <person name="Alvarado L."/>
            <person name="Longcore J."/>
            <person name="James T."/>
        </authorList>
    </citation>
    <scope>NUCLEOTIDE SEQUENCE [LARGE SCALE GENOMIC DNA]</scope>
    <source>
        <strain evidence="2 3">JEL423</strain>
    </source>
</reference>
<dbReference type="AlphaFoldDB" id="A0A177WAP4"/>
<dbReference type="InterPro" id="IPR000048">
    <property type="entry name" value="IQ_motif_EF-hand-BS"/>
</dbReference>
<evidence type="ECO:0000256" key="1">
    <source>
        <dbReference type="SAM" id="MobiDB-lite"/>
    </source>
</evidence>